<dbReference type="RefSeq" id="WP_015899704.1">
    <property type="nucleotide sequence ID" value="NZ_BKAO01000001.1"/>
</dbReference>
<accession>A0AAJ0NGX2</accession>
<dbReference type="Gene3D" id="3.30.1810.10">
    <property type="entry name" value="YdfO-like"/>
    <property type="match status" value="1"/>
</dbReference>
<evidence type="ECO:0000313" key="1">
    <source>
        <dbReference type="EMBL" id="KKB24989.1"/>
    </source>
</evidence>
<dbReference type="EMBL" id="LAIU01000005">
    <property type="protein sequence ID" value="KKB24989.1"/>
    <property type="molecule type" value="Genomic_DNA"/>
</dbReference>
<comment type="caution">
    <text evidence="1">The sequence shown here is derived from an EMBL/GenBank/DDBJ whole genome shotgun (WGS) entry which is preliminary data.</text>
</comment>
<dbReference type="InterPro" id="IPR036696">
    <property type="entry name" value="YdfO-like_sf"/>
</dbReference>
<evidence type="ECO:0008006" key="3">
    <source>
        <dbReference type="Google" id="ProtNLM"/>
    </source>
</evidence>
<evidence type="ECO:0000313" key="2">
    <source>
        <dbReference type="Proteomes" id="UP000033530"/>
    </source>
</evidence>
<name>A0AAJ0NGX2_STACA</name>
<gene>
    <name evidence="1" type="ORF">VV61_07875</name>
</gene>
<reference evidence="1 2" key="1">
    <citation type="submission" date="2015-03" db="EMBL/GenBank/DDBJ databases">
        <title>Draft Genome Sequence of S. carnosus subsp. utilis LTH 7013, Isolated from South Tirolean Ham.</title>
        <authorList>
            <person name="Mueller A."/>
            <person name="Huptas C."/>
            <person name="Wenning M."/>
            <person name="Weiss A."/>
            <person name="Schmidt H."/>
        </authorList>
    </citation>
    <scope>NUCLEOTIDE SEQUENCE [LARGE SCALE GENOMIC DNA]</scope>
    <source>
        <strain evidence="1 2">LTH7013</strain>
    </source>
</reference>
<dbReference type="AlphaFoldDB" id="A0AAJ0NGX2"/>
<organism evidence="1 2">
    <name type="scientific">Staphylococcus carnosus</name>
    <dbReference type="NCBI Taxonomy" id="1281"/>
    <lineage>
        <taxon>Bacteria</taxon>
        <taxon>Bacillati</taxon>
        <taxon>Bacillota</taxon>
        <taxon>Bacilli</taxon>
        <taxon>Bacillales</taxon>
        <taxon>Staphylococcaceae</taxon>
        <taxon>Staphylococcus</taxon>
    </lineage>
</organism>
<proteinExistence type="predicted"/>
<dbReference type="Proteomes" id="UP000033530">
    <property type="component" value="Unassembled WGS sequence"/>
</dbReference>
<dbReference type="SUPFAM" id="SSF160419">
    <property type="entry name" value="YdfO-like"/>
    <property type="match status" value="1"/>
</dbReference>
<dbReference type="Pfam" id="PF07166">
    <property type="entry name" value="DUF1398"/>
    <property type="match status" value="1"/>
</dbReference>
<protein>
    <recommendedName>
        <fullName evidence="3">Phage envelope protein</fullName>
    </recommendedName>
</protein>
<dbReference type="InterPro" id="IPR009833">
    <property type="entry name" value="DUF1398"/>
</dbReference>
<dbReference type="GeneID" id="93795378"/>
<sequence length="131" mass="14838">MKFTKFNLKQALNSEVSTADFPETLKKIRECSVAKYVYDVKKGIYTFTNQDGDEIHIEGNSTSIIIPRHVDKTAFNEVLQASRAGEFTFDEFCNRAASFGIASWLVDLIHFNTTYFSKSGDVVKIVEIPKN</sequence>